<dbReference type="InterPro" id="IPR006689">
    <property type="entry name" value="Small_GTPase_ARF/SAR"/>
</dbReference>
<dbReference type="GO" id="GO:0046872">
    <property type="term" value="F:metal ion binding"/>
    <property type="evidence" value="ECO:0007669"/>
    <property type="project" value="UniProtKB-KW"/>
</dbReference>
<proteinExistence type="evidence at transcript level"/>
<evidence type="ECO:0000256" key="9">
    <source>
        <dbReference type="ARBA" id="ARBA00022927"/>
    </source>
</evidence>
<feature type="binding site" evidence="14">
    <location>
        <begin position="130"/>
        <end position="133"/>
    </location>
    <ligand>
        <name>GTP</name>
        <dbReference type="ChEBI" id="CHEBI:37565"/>
    </ligand>
</feature>
<name>Q5YES1_BIGNA</name>
<dbReference type="Pfam" id="PF00025">
    <property type="entry name" value="Arf"/>
    <property type="match status" value="1"/>
</dbReference>
<dbReference type="PROSITE" id="PS51422">
    <property type="entry name" value="SAR1"/>
    <property type="match status" value="1"/>
</dbReference>
<sequence length="184" mass="20748">MEYFSGFFTGILKLFGFYSKEATVVLIGLDNAGKTTLQYKLRTGESYSFVPTQKPQEQEITIGNVKLQTWDLGGHKAVRKLWKQYYRTADGIVFVVDAADKSRLPEAKKVLNFILKEDALVETPIAILGNKSDKKEAVPMQKLQEELGLPKLLDAYRKIKVFNTSVTEGYGYPTAFEWIAANLP</sequence>
<feature type="binding site" evidence="12">
    <location>
        <position position="30"/>
    </location>
    <ligand>
        <name>Mg(2+)</name>
        <dbReference type="ChEBI" id="CHEBI:18420"/>
    </ligand>
</feature>
<evidence type="ECO:0000256" key="7">
    <source>
        <dbReference type="ARBA" id="ARBA00022824"/>
    </source>
</evidence>
<dbReference type="InterPro" id="IPR027417">
    <property type="entry name" value="P-loop_NTPase"/>
</dbReference>
<dbReference type="SMART" id="SM00177">
    <property type="entry name" value="ARF"/>
    <property type="match status" value="1"/>
</dbReference>
<dbReference type="PRINTS" id="PR00328">
    <property type="entry name" value="SAR1GTPBP"/>
</dbReference>
<keyword evidence="7 16" id="KW-0256">Endoplasmic reticulum</keyword>
<dbReference type="GO" id="GO:0016192">
    <property type="term" value="P:vesicle-mediated transport"/>
    <property type="evidence" value="ECO:0007669"/>
    <property type="project" value="UniProtKB-KW"/>
</dbReference>
<keyword evidence="9 16" id="KW-0653">Protein transport</keyword>
<feature type="binding site" evidence="14">
    <location>
        <begin position="28"/>
        <end position="35"/>
    </location>
    <ligand>
        <name>GTP</name>
        <dbReference type="ChEBI" id="CHEBI:37565"/>
    </ligand>
</feature>
<evidence type="ECO:0000256" key="13">
    <source>
        <dbReference type="PIRSR" id="PIRSR606687-2"/>
    </source>
</evidence>
<evidence type="ECO:0000256" key="10">
    <source>
        <dbReference type="ARBA" id="ARBA00023034"/>
    </source>
</evidence>
<feature type="binding site" evidence="13">
    <location>
        <position position="130"/>
    </location>
    <ligand>
        <name>GTP</name>
        <dbReference type="ChEBI" id="CHEBI:37565"/>
    </ligand>
</feature>
<dbReference type="InterPro" id="IPR006687">
    <property type="entry name" value="Small_GTPase_SAR1"/>
</dbReference>
<dbReference type="PROSITE" id="PS51417">
    <property type="entry name" value="ARF"/>
    <property type="match status" value="1"/>
</dbReference>
<dbReference type="GO" id="GO:0005783">
    <property type="term" value="C:endoplasmic reticulum"/>
    <property type="evidence" value="ECO:0007669"/>
    <property type="project" value="UniProtKB-SubCell"/>
</dbReference>
<dbReference type="FunFam" id="3.40.50.300:FF:001166">
    <property type="entry name" value="ADP-ribosylation factor D"/>
    <property type="match status" value="1"/>
</dbReference>
<keyword evidence="5 16" id="KW-0813">Transport</keyword>
<evidence type="ECO:0000256" key="16">
    <source>
        <dbReference type="RuleBase" id="RU003926"/>
    </source>
</evidence>
<dbReference type="InterPro" id="IPR005225">
    <property type="entry name" value="Small_GTP-bd"/>
</dbReference>
<dbReference type="PANTHER" id="PTHR45684">
    <property type="entry name" value="RE74312P"/>
    <property type="match status" value="1"/>
</dbReference>
<feature type="binding site" evidence="14">
    <location>
        <position position="74"/>
    </location>
    <ligand>
        <name>GTP</name>
        <dbReference type="ChEBI" id="CHEBI:37565"/>
    </ligand>
</feature>
<keyword evidence="6 13" id="KW-0547">Nucleotide-binding</keyword>
<evidence type="ECO:0000256" key="11">
    <source>
        <dbReference type="ARBA" id="ARBA00023134"/>
    </source>
</evidence>
<feature type="binding site" evidence="13">
    <location>
        <position position="31"/>
    </location>
    <ligand>
        <name>GTP</name>
        <dbReference type="ChEBI" id="CHEBI:37565"/>
    </ligand>
</feature>
<feature type="binding site" evidence="15">
    <location>
        <position position="35"/>
    </location>
    <ligand>
        <name>Mg(2+)</name>
        <dbReference type="ChEBI" id="CHEBI:18420"/>
    </ligand>
</feature>
<evidence type="ECO:0000256" key="1">
    <source>
        <dbReference type="ARBA" id="ARBA00004240"/>
    </source>
</evidence>
<dbReference type="Gene3D" id="3.40.50.300">
    <property type="entry name" value="P-loop containing nucleotide triphosphate hydrolases"/>
    <property type="match status" value="1"/>
</dbReference>
<dbReference type="SMART" id="SM00178">
    <property type="entry name" value="SAR"/>
    <property type="match status" value="1"/>
</dbReference>
<keyword evidence="10 16" id="KW-0333">Golgi apparatus</keyword>
<comment type="subcellular location">
    <subcellularLocation>
        <location evidence="1">Endoplasmic reticulum</location>
    </subcellularLocation>
    <subcellularLocation>
        <location evidence="2">Golgi apparatus</location>
    </subcellularLocation>
</comment>
<dbReference type="OMA" id="HWELSEM"/>
<protein>
    <submittedName>
        <fullName evidence="17">RAS-like GTPase</fullName>
    </submittedName>
</protein>
<feature type="binding site" evidence="15">
    <location>
        <position position="52"/>
    </location>
    <ligand>
        <name>Mg(2+)</name>
        <dbReference type="ChEBI" id="CHEBI:18420"/>
    </ligand>
</feature>
<evidence type="ECO:0000256" key="4">
    <source>
        <dbReference type="ARBA" id="ARBA00010290"/>
    </source>
</evidence>
<dbReference type="GO" id="GO:0003924">
    <property type="term" value="F:GTPase activity"/>
    <property type="evidence" value="ECO:0007669"/>
    <property type="project" value="InterPro"/>
</dbReference>
<dbReference type="SMART" id="SM00175">
    <property type="entry name" value="RAB"/>
    <property type="match status" value="1"/>
</dbReference>
<evidence type="ECO:0000256" key="2">
    <source>
        <dbReference type="ARBA" id="ARBA00004555"/>
    </source>
</evidence>
<feature type="binding site" evidence="13">
    <location>
        <position position="34"/>
    </location>
    <ligand>
        <name>GTP</name>
        <dbReference type="ChEBI" id="CHEBI:37565"/>
    </ligand>
</feature>
<dbReference type="GO" id="GO:0005525">
    <property type="term" value="F:GTP binding"/>
    <property type="evidence" value="ECO:0007669"/>
    <property type="project" value="UniProtKB-KW"/>
</dbReference>
<evidence type="ECO:0000256" key="6">
    <source>
        <dbReference type="ARBA" id="ARBA00022741"/>
    </source>
</evidence>
<feature type="binding site" evidence="13">
    <location>
        <position position="35"/>
    </location>
    <ligand>
        <name>GTP</name>
        <dbReference type="ChEBI" id="CHEBI:37565"/>
    </ligand>
</feature>
<dbReference type="PROSITE" id="PS51419">
    <property type="entry name" value="RAB"/>
    <property type="match status" value="1"/>
</dbReference>
<reference evidence="17" key="1">
    <citation type="journal article" date="2004" name="J. Eukaryot. Microbiol.">
        <title>Plastid-targeting peptides from the chlorarachniophyte Bigelowiella natans.</title>
        <authorList>
            <person name="Rogers M.B."/>
            <person name="Archibald J.M."/>
            <person name="Field M.A."/>
            <person name="Li C."/>
            <person name="Striepen B."/>
            <person name="Keeling P.J."/>
        </authorList>
    </citation>
    <scope>NUCLEOTIDE SEQUENCE</scope>
</reference>
<evidence type="ECO:0000256" key="3">
    <source>
        <dbReference type="ARBA" id="ARBA00007507"/>
    </source>
</evidence>
<keyword evidence="8 16" id="KW-0931">ER-Golgi transport</keyword>
<comment type="similarity">
    <text evidence="4">Belongs to the small GTPase superfamily. Arf family.</text>
</comment>
<accession>Q5YES1</accession>
<dbReference type="CDD" id="cd00879">
    <property type="entry name" value="Sar1"/>
    <property type="match status" value="1"/>
</dbReference>
<evidence type="ECO:0000256" key="14">
    <source>
        <dbReference type="PIRSR" id="PIRSR606689-1"/>
    </source>
</evidence>
<feature type="binding site" evidence="13">
    <location>
        <position position="133"/>
    </location>
    <ligand>
        <name>GTP</name>
        <dbReference type="ChEBI" id="CHEBI:37565"/>
    </ligand>
</feature>
<dbReference type="SUPFAM" id="SSF52540">
    <property type="entry name" value="P-loop containing nucleoside triphosphate hydrolases"/>
    <property type="match status" value="1"/>
</dbReference>
<dbReference type="EMBL" id="AY543000">
    <property type="protein sequence ID" value="AAT09092.1"/>
    <property type="molecule type" value="mRNA"/>
</dbReference>
<keyword evidence="12" id="KW-0460">Magnesium</keyword>
<evidence type="ECO:0000256" key="12">
    <source>
        <dbReference type="PIRSR" id="PIRSR606687-1"/>
    </source>
</evidence>
<feature type="binding site" evidence="13">
    <location>
        <position position="33"/>
    </location>
    <ligand>
        <name>GTP</name>
        <dbReference type="ChEBI" id="CHEBI:37565"/>
    </ligand>
</feature>
<evidence type="ECO:0000256" key="15">
    <source>
        <dbReference type="PIRSR" id="PIRSR606689-2"/>
    </source>
</evidence>
<feature type="binding site" evidence="13">
    <location>
        <position position="131"/>
    </location>
    <ligand>
        <name>GTP</name>
        <dbReference type="ChEBI" id="CHEBI:37565"/>
    </ligand>
</feature>
<keyword evidence="11 14" id="KW-0342">GTP-binding</keyword>
<feature type="binding site" evidence="13">
    <location>
        <position position="36"/>
    </location>
    <ligand>
        <name>GTP</name>
        <dbReference type="ChEBI" id="CHEBI:37565"/>
    </ligand>
</feature>
<feature type="binding site" evidence="13">
    <location>
        <position position="166"/>
    </location>
    <ligand>
        <name>GTP</name>
        <dbReference type="ChEBI" id="CHEBI:37565"/>
    </ligand>
</feature>
<dbReference type="GO" id="GO:0006886">
    <property type="term" value="P:intracellular protein transport"/>
    <property type="evidence" value="ECO:0007669"/>
    <property type="project" value="InterPro"/>
</dbReference>
<dbReference type="HOGENOM" id="CLU_040729_6_0_1"/>
<comment type="similarity">
    <text evidence="3 16">Belongs to the small GTPase superfamily. SAR1 family.</text>
</comment>
<keyword evidence="12" id="KW-0479">Metal-binding</keyword>
<dbReference type="AlphaFoldDB" id="Q5YES1"/>
<evidence type="ECO:0000313" key="17">
    <source>
        <dbReference type="EMBL" id="AAT09092.1"/>
    </source>
</evidence>
<organism evidence="17">
    <name type="scientific">Bigelowiella natans</name>
    <name type="common">Pedinomonas minutissima</name>
    <name type="synonym">Chlorarachnion sp. (strain CCMP621)</name>
    <dbReference type="NCBI Taxonomy" id="227086"/>
    <lineage>
        <taxon>Eukaryota</taxon>
        <taxon>Sar</taxon>
        <taxon>Rhizaria</taxon>
        <taxon>Cercozoa</taxon>
        <taxon>Chlorarachniophyceae</taxon>
        <taxon>Bigelowiella</taxon>
    </lineage>
</organism>
<evidence type="ECO:0000256" key="8">
    <source>
        <dbReference type="ARBA" id="ARBA00022892"/>
    </source>
</evidence>
<dbReference type="NCBIfam" id="TIGR00231">
    <property type="entry name" value="small_GTP"/>
    <property type="match status" value="1"/>
</dbReference>
<evidence type="ECO:0000256" key="5">
    <source>
        <dbReference type="ARBA" id="ARBA00022448"/>
    </source>
</evidence>
<dbReference type="GO" id="GO:0005794">
    <property type="term" value="C:Golgi apparatus"/>
    <property type="evidence" value="ECO:0007669"/>
    <property type="project" value="UniProtKB-SubCell"/>
</dbReference>